<evidence type="ECO:0000313" key="4">
    <source>
        <dbReference type="Proteomes" id="UP001610818"/>
    </source>
</evidence>
<organism evidence="3 4">
    <name type="scientific">Streptomyces longisporoflavus</name>
    <dbReference type="NCBI Taxonomy" id="28044"/>
    <lineage>
        <taxon>Bacteria</taxon>
        <taxon>Bacillati</taxon>
        <taxon>Actinomycetota</taxon>
        <taxon>Actinomycetes</taxon>
        <taxon>Kitasatosporales</taxon>
        <taxon>Streptomycetaceae</taxon>
        <taxon>Streptomyces</taxon>
    </lineage>
</organism>
<keyword evidence="1" id="KW-0812">Transmembrane</keyword>
<keyword evidence="1" id="KW-1133">Transmembrane helix</keyword>
<dbReference type="EMBL" id="JBIRGQ010000004">
    <property type="protein sequence ID" value="MFH8547710.1"/>
    <property type="molecule type" value="Genomic_DNA"/>
</dbReference>
<dbReference type="Proteomes" id="UP001610818">
    <property type="component" value="Unassembled WGS sequence"/>
</dbReference>
<evidence type="ECO:0000256" key="1">
    <source>
        <dbReference type="SAM" id="Phobius"/>
    </source>
</evidence>
<evidence type="ECO:0000313" key="3">
    <source>
        <dbReference type="EMBL" id="MFH8547710.1"/>
    </source>
</evidence>
<protein>
    <submittedName>
        <fullName evidence="3">DUF4328 domain-containing protein</fullName>
    </submittedName>
</protein>
<name>A0ABW7QU74_9ACTN</name>
<sequence>MLCTECQFNTATTSEGLCGVCVVAAAHAQPAPRPGYMSDGRPARLRSPVGLGRATVALLGAVIAADLYSLWAGTVIKGVTEDLLAAYAGTGFGSTDLVREAERADTLYTVSGWLQGAALVATCVVFLCWFYRVRVNAEVFEPHIHSKTRGWTVGSWFVPIANLWFPRRIALDIWDASGDRSVALDRTLTLGDASARATHPLVNGWWTLWVASILVGRWASTDYWGAEEVEEIDAAISRLMLADVINVAAAVMAILFVLRLTRMQDEKARSGPLTVGHVSA</sequence>
<feature type="domain" description="DUF4328" evidence="2">
    <location>
        <begin position="100"/>
        <end position="262"/>
    </location>
</feature>
<keyword evidence="4" id="KW-1185">Reference proteome</keyword>
<proteinExistence type="predicted"/>
<reference evidence="3 4" key="1">
    <citation type="submission" date="2024-10" db="EMBL/GenBank/DDBJ databases">
        <title>The Natural Products Discovery Center: Release of the First 8490 Sequenced Strains for Exploring Actinobacteria Biosynthetic Diversity.</title>
        <authorList>
            <person name="Kalkreuter E."/>
            <person name="Kautsar S.A."/>
            <person name="Yang D."/>
            <person name="Bader C.D."/>
            <person name="Teijaro C.N."/>
            <person name="Fluegel L."/>
            <person name="Davis C.M."/>
            <person name="Simpson J.R."/>
            <person name="Lauterbach L."/>
            <person name="Steele A.D."/>
            <person name="Gui C."/>
            <person name="Meng S."/>
            <person name="Li G."/>
            <person name="Viehrig K."/>
            <person name="Ye F."/>
            <person name="Su P."/>
            <person name="Kiefer A.F."/>
            <person name="Nichols A."/>
            <person name="Cepeda A.J."/>
            <person name="Yan W."/>
            <person name="Fan B."/>
            <person name="Jiang Y."/>
            <person name="Adhikari A."/>
            <person name="Zheng C.-J."/>
            <person name="Schuster L."/>
            <person name="Cowan T.M."/>
            <person name="Smanski M.J."/>
            <person name="Chevrette M.G."/>
            <person name="De Carvalho L.P.S."/>
            <person name="Shen B."/>
        </authorList>
    </citation>
    <scope>NUCLEOTIDE SEQUENCE [LARGE SCALE GENOMIC DNA]</scope>
    <source>
        <strain evidence="3 4">NPDC017990</strain>
    </source>
</reference>
<evidence type="ECO:0000259" key="2">
    <source>
        <dbReference type="Pfam" id="PF14219"/>
    </source>
</evidence>
<gene>
    <name evidence="3" type="ORF">ACH4F9_22150</name>
</gene>
<dbReference type="Pfam" id="PF14219">
    <property type="entry name" value="DUF4328"/>
    <property type="match status" value="1"/>
</dbReference>
<feature type="transmembrane region" description="Helical" evidence="1">
    <location>
        <begin position="239"/>
        <end position="260"/>
    </location>
</feature>
<feature type="transmembrane region" description="Helical" evidence="1">
    <location>
        <begin position="201"/>
        <end position="219"/>
    </location>
</feature>
<dbReference type="RefSeq" id="WP_397713993.1">
    <property type="nucleotide sequence ID" value="NZ_JBIRGN010000004.1"/>
</dbReference>
<feature type="transmembrane region" description="Helical" evidence="1">
    <location>
        <begin position="112"/>
        <end position="131"/>
    </location>
</feature>
<dbReference type="InterPro" id="IPR025565">
    <property type="entry name" value="DUF4328"/>
</dbReference>
<keyword evidence="1" id="KW-0472">Membrane</keyword>
<accession>A0ABW7QU74</accession>
<feature type="transmembrane region" description="Helical" evidence="1">
    <location>
        <begin position="51"/>
        <end position="71"/>
    </location>
</feature>
<comment type="caution">
    <text evidence="3">The sequence shown here is derived from an EMBL/GenBank/DDBJ whole genome shotgun (WGS) entry which is preliminary data.</text>
</comment>